<keyword evidence="8 9" id="KW-0807">Transducer</keyword>
<evidence type="ECO:0000313" key="12">
    <source>
        <dbReference type="EMBL" id="VDN53055.1"/>
    </source>
</evidence>
<keyword evidence="3 9" id="KW-0812">Transmembrane</keyword>
<evidence type="ECO:0000313" key="14">
    <source>
        <dbReference type="Proteomes" id="UP000274756"/>
    </source>
</evidence>
<keyword evidence="4 10" id="KW-1133">Transmembrane helix</keyword>
<dbReference type="Proteomes" id="UP000274756">
    <property type="component" value="Unassembled WGS sequence"/>
</dbReference>
<evidence type="ECO:0000256" key="2">
    <source>
        <dbReference type="ARBA" id="ARBA00010663"/>
    </source>
</evidence>
<dbReference type="AlphaFoldDB" id="A0A0N4UN41"/>
<reference evidence="12 14" key="2">
    <citation type="submission" date="2018-11" db="EMBL/GenBank/DDBJ databases">
        <authorList>
            <consortium name="Pathogen Informatics"/>
        </authorList>
    </citation>
    <scope>NUCLEOTIDE SEQUENCE [LARGE SCALE GENOMIC DNA]</scope>
</reference>
<evidence type="ECO:0000313" key="13">
    <source>
        <dbReference type="Proteomes" id="UP000038040"/>
    </source>
</evidence>
<dbReference type="EMBL" id="UYYG01000098">
    <property type="protein sequence ID" value="VDN53055.1"/>
    <property type="molecule type" value="Genomic_DNA"/>
</dbReference>
<name>A0A0N4UN41_DRAME</name>
<dbReference type="Gene3D" id="1.20.1070.10">
    <property type="entry name" value="Rhodopsin 7-helix transmembrane proteins"/>
    <property type="match status" value="1"/>
</dbReference>
<keyword evidence="5 9" id="KW-0297">G-protein coupled receptor</keyword>
<evidence type="ECO:0000256" key="5">
    <source>
        <dbReference type="ARBA" id="ARBA00023040"/>
    </source>
</evidence>
<dbReference type="Proteomes" id="UP000038040">
    <property type="component" value="Unplaced"/>
</dbReference>
<evidence type="ECO:0000256" key="4">
    <source>
        <dbReference type="ARBA" id="ARBA00022989"/>
    </source>
</evidence>
<dbReference type="InterPro" id="IPR000611">
    <property type="entry name" value="NPY_rcpt"/>
</dbReference>
<dbReference type="PRINTS" id="PR01012">
    <property type="entry name" value="NRPEPTIDEYR"/>
</dbReference>
<accession>A0A0N4UN41</accession>
<comment type="subcellular location">
    <subcellularLocation>
        <location evidence="1">Membrane</location>
        <topology evidence="1">Multi-pass membrane protein</topology>
    </subcellularLocation>
</comment>
<dbReference type="STRING" id="318479.A0A0N4UN41"/>
<evidence type="ECO:0000256" key="8">
    <source>
        <dbReference type="ARBA" id="ARBA00023224"/>
    </source>
</evidence>
<dbReference type="WBParaSite" id="DME_0000930601-mRNA-1">
    <property type="protein sequence ID" value="DME_0000930601-mRNA-1"/>
    <property type="gene ID" value="DME_0000930601"/>
</dbReference>
<evidence type="ECO:0000256" key="10">
    <source>
        <dbReference type="SAM" id="Phobius"/>
    </source>
</evidence>
<feature type="transmembrane region" description="Helical" evidence="10">
    <location>
        <begin position="30"/>
        <end position="54"/>
    </location>
</feature>
<dbReference type="PROSITE" id="PS00237">
    <property type="entry name" value="G_PROTEIN_RECEP_F1_1"/>
    <property type="match status" value="1"/>
</dbReference>
<feature type="domain" description="G-protein coupled receptors family 1 profile" evidence="11">
    <location>
        <begin position="45"/>
        <end position="296"/>
    </location>
</feature>
<dbReference type="PRINTS" id="PR00237">
    <property type="entry name" value="GPCRRHODOPSN"/>
</dbReference>
<dbReference type="Pfam" id="PF00001">
    <property type="entry name" value="7tm_1"/>
    <property type="match status" value="1"/>
</dbReference>
<feature type="transmembrane region" description="Helical" evidence="10">
    <location>
        <begin position="66"/>
        <end position="90"/>
    </location>
</feature>
<dbReference type="PANTHER" id="PTHR24235:SF18">
    <property type="entry name" value="G-PROTEIN COUPLED RECEPTORS FAMILY 1 PROFILE DOMAIN-CONTAINING PROTEIN"/>
    <property type="match status" value="1"/>
</dbReference>
<gene>
    <name evidence="12" type="ORF">DME_LOCUS3028</name>
</gene>
<dbReference type="OrthoDB" id="9046662at2759"/>
<evidence type="ECO:0000256" key="1">
    <source>
        <dbReference type="ARBA" id="ARBA00004141"/>
    </source>
</evidence>
<dbReference type="GO" id="GO:0042923">
    <property type="term" value="F:neuropeptide binding"/>
    <property type="evidence" value="ECO:0007669"/>
    <property type="project" value="TreeGrafter"/>
</dbReference>
<evidence type="ECO:0000256" key="6">
    <source>
        <dbReference type="ARBA" id="ARBA00023136"/>
    </source>
</evidence>
<keyword evidence="6 10" id="KW-0472">Membrane</keyword>
<dbReference type="CDD" id="cd15203">
    <property type="entry name" value="7tmA_NPYR-like"/>
    <property type="match status" value="1"/>
</dbReference>
<dbReference type="SUPFAM" id="SSF81321">
    <property type="entry name" value="Family A G protein-coupled receptor-like"/>
    <property type="match status" value="1"/>
</dbReference>
<evidence type="ECO:0000313" key="15">
    <source>
        <dbReference type="WBParaSite" id="DME_0000930601-mRNA-1"/>
    </source>
</evidence>
<dbReference type="SMART" id="SM01381">
    <property type="entry name" value="7TM_GPCR_Srsx"/>
    <property type="match status" value="1"/>
</dbReference>
<sequence length="360" mass="41531">MVNESNCIDIKEYLWQNHSDLTSLSFTMSAFAVVYSLIIILGVMGNTLVVLSIIQHKVLQSVRNMFILSLSITDIVISIVSGTITPITAFTKIWLFGEFLCYLVPLIQGASLCFSTMTLTAIAIDRYILIIYPTKRPIQKVHALQMIALNILMATAVSLPMFLKQKLVDYGDFCGRFCTEDWGSDESGRSTYGTVVFIFQFVAPFVVITFCYIMISLKLNKVSFKNQWSLKRRLRTNRMLMAMVGVFLCCWMPTVAFNFLRDYRWLPLFISQQDYLFGIITHCISMSSTVWNPCLYALLNEQFRLAYVDLLNHCSWKQKFCFDSKNRFRQNRFNSHGCNRSNITSFSKKMKSGEVERYLL</sequence>
<feature type="transmembrane region" description="Helical" evidence="10">
    <location>
        <begin position="275"/>
        <end position="299"/>
    </location>
</feature>
<evidence type="ECO:0000259" key="11">
    <source>
        <dbReference type="PROSITE" id="PS50262"/>
    </source>
</evidence>
<keyword evidence="7 9" id="KW-0675">Receptor</keyword>
<comment type="similarity">
    <text evidence="2 9">Belongs to the G-protein coupled receptor 1 family.</text>
</comment>
<dbReference type="InterPro" id="IPR017452">
    <property type="entry name" value="GPCR_Rhodpsn_7TM"/>
</dbReference>
<dbReference type="InterPro" id="IPR000276">
    <property type="entry name" value="GPCR_Rhodpsn"/>
</dbReference>
<dbReference type="GO" id="GO:0043005">
    <property type="term" value="C:neuron projection"/>
    <property type="evidence" value="ECO:0007669"/>
    <property type="project" value="TreeGrafter"/>
</dbReference>
<evidence type="ECO:0000256" key="7">
    <source>
        <dbReference type="ARBA" id="ARBA00023170"/>
    </source>
</evidence>
<feature type="transmembrane region" description="Helical" evidence="10">
    <location>
        <begin position="197"/>
        <end position="219"/>
    </location>
</feature>
<dbReference type="PROSITE" id="PS50262">
    <property type="entry name" value="G_PROTEIN_RECEP_F1_2"/>
    <property type="match status" value="1"/>
</dbReference>
<evidence type="ECO:0000256" key="3">
    <source>
        <dbReference type="ARBA" id="ARBA00022692"/>
    </source>
</evidence>
<reference evidence="15" key="1">
    <citation type="submission" date="2017-02" db="UniProtKB">
        <authorList>
            <consortium name="WormBaseParasite"/>
        </authorList>
    </citation>
    <scope>IDENTIFICATION</scope>
</reference>
<feature type="transmembrane region" description="Helical" evidence="10">
    <location>
        <begin position="240"/>
        <end position="260"/>
    </location>
</feature>
<feature type="transmembrane region" description="Helical" evidence="10">
    <location>
        <begin position="144"/>
        <end position="163"/>
    </location>
</feature>
<feature type="transmembrane region" description="Helical" evidence="10">
    <location>
        <begin position="102"/>
        <end position="124"/>
    </location>
</feature>
<dbReference type="PANTHER" id="PTHR24235">
    <property type="entry name" value="NEUROPEPTIDE Y RECEPTOR"/>
    <property type="match status" value="1"/>
</dbReference>
<evidence type="ECO:0000256" key="9">
    <source>
        <dbReference type="RuleBase" id="RU000688"/>
    </source>
</evidence>
<protein>
    <submittedName>
        <fullName evidence="15">G_PROTEIN_RECEP_F1_2 domain-containing protein</fullName>
    </submittedName>
</protein>
<proteinExistence type="inferred from homology"/>
<dbReference type="GO" id="GO:0005886">
    <property type="term" value="C:plasma membrane"/>
    <property type="evidence" value="ECO:0007669"/>
    <property type="project" value="TreeGrafter"/>
</dbReference>
<dbReference type="GO" id="GO:0004983">
    <property type="term" value="F:neuropeptide Y receptor activity"/>
    <property type="evidence" value="ECO:0007669"/>
    <property type="project" value="InterPro"/>
</dbReference>
<organism evidence="13 15">
    <name type="scientific">Dracunculus medinensis</name>
    <name type="common">Guinea worm</name>
    <dbReference type="NCBI Taxonomy" id="318479"/>
    <lineage>
        <taxon>Eukaryota</taxon>
        <taxon>Metazoa</taxon>
        <taxon>Ecdysozoa</taxon>
        <taxon>Nematoda</taxon>
        <taxon>Chromadorea</taxon>
        <taxon>Rhabditida</taxon>
        <taxon>Spirurina</taxon>
        <taxon>Dracunculoidea</taxon>
        <taxon>Dracunculidae</taxon>
        <taxon>Dracunculus</taxon>
    </lineage>
</organism>
<keyword evidence="14" id="KW-1185">Reference proteome</keyword>